<feature type="region of interest" description="Disordered" evidence="1">
    <location>
        <begin position="1"/>
        <end position="22"/>
    </location>
</feature>
<gene>
    <name evidence="2" type="ORF">C1645_733371</name>
</gene>
<protein>
    <submittedName>
        <fullName evidence="2">Uncharacterized protein</fullName>
    </submittedName>
</protein>
<organism evidence="2 3">
    <name type="scientific">Glomus cerebriforme</name>
    <dbReference type="NCBI Taxonomy" id="658196"/>
    <lineage>
        <taxon>Eukaryota</taxon>
        <taxon>Fungi</taxon>
        <taxon>Fungi incertae sedis</taxon>
        <taxon>Mucoromycota</taxon>
        <taxon>Glomeromycotina</taxon>
        <taxon>Glomeromycetes</taxon>
        <taxon>Glomerales</taxon>
        <taxon>Glomeraceae</taxon>
        <taxon>Glomus</taxon>
    </lineage>
</organism>
<evidence type="ECO:0000313" key="2">
    <source>
        <dbReference type="EMBL" id="RIA96270.1"/>
    </source>
</evidence>
<reference evidence="2 3" key="1">
    <citation type="submission" date="2018-06" db="EMBL/GenBank/DDBJ databases">
        <title>Comparative genomics reveals the genomic features of Rhizophagus irregularis, R. cerebriforme, R. diaphanum and Gigaspora rosea, and their symbiotic lifestyle signature.</title>
        <authorList>
            <person name="Morin E."/>
            <person name="San Clemente H."/>
            <person name="Chen E.C.H."/>
            <person name="De La Providencia I."/>
            <person name="Hainaut M."/>
            <person name="Kuo A."/>
            <person name="Kohler A."/>
            <person name="Murat C."/>
            <person name="Tang N."/>
            <person name="Roy S."/>
            <person name="Loubradou J."/>
            <person name="Henrissat B."/>
            <person name="Grigoriev I.V."/>
            <person name="Corradi N."/>
            <person name="Roux C."/>
            <person name="Martin F.M."/>
        </authorList>
    </citation>
    <scope>NUCLEOTIDE SEQUENCE [LARGE SCALE GENOMIC DNA]</scope>
    <source>
        <strain evidence="2 3">DAOM 227022</strain>
    </source>
</reference>
<evidence type="ECO:0000256" key="1">
    <source>
        <dbReference type="SAM" id="MobiDB-lite"/>
    </source>
</evidence>
<accession>A0A397TDF3</accession>
<evidence type="ECO:0000313" key="3">
    <source>
        <dbReference type="Proteomes" id="UP000265703"/>
    </source>
</evidence>
<dbReference type="AlphaFoldDB" id="A0A397TDF3"/>
<keyword evidence="3" id="KW-1185">Reference proteome</keyword>
<dbReference type="OrthoDB" id="2446101at2759"/>
<dbReference type="EMBL" id="QKYT01000047">
    <property type="protein sequence ID" value="RIA96270.1"/>
    <property type="molecule type" value="Genomic_DNA"/>
</dbReference>
<dbReference type="Proteomes" id="UP000265703">
    <property type="component" value="Unassembled WGS sequence"/>
</dbReference>
<proteinExistence type="predicted"/>
<comment type="caution">
    <text evidence="2">The sequence shown here is derived from an EMBL/GenBank/DDBJ whole genome shotgun (WGS) entry which is preliminary data.</text>
</comment>
<name>A0A397TDF3_9GLOM</name>
<sequence length="459" mass="53126">MDIDPINNNEIHSTNQKTPNTLFTTENNPNEILSQHSKLSPNHVTGNNITTQLINNTLENLPPIEDSSLNASFHAHNTEHNNNKGKNKEIDNPSITNQGLAPITKKHDFNHITTSTNTDQLQQQTMQLPNYRQEDQNSDIIDISDVQLNTNQMQYIAFAPLNTFKMATFKQLKSSIRHVFNKKFNKDFAGILAIQNFKGIKIVKILFNDKQIRDSLYNVTISELNIKFYIYDQNNLNKVIEPYLETKRLNTIHIVDIPHYIDNQNILEFISDELGPINSFEEIIKTNARDHNGYNGTRRYQKKQNFKQLKIEFSSKKSIENIMNQDIWSIIYENFILRILPNETQADEFKHHTTFSYKITGIPISATTQNIESLLNKIEAKTCTFTNIHPKRLTKSAYVYVEHQNYINHNRKMKVDSSTIYVLHPKTKTCSVCGSPSHDFTQCNRSEQLQKAAQSFQQH</sequence>